<comment type="subcellular location">
    <subcellularLocation>
        <location evidence="2">Cell membrane</location>
    </subcellularLocation>
</comment>
<evidence type="ECO:0000256" key="10">
    <source>
        <dbReference type="ARBA" id="ARBA00023136"/>
    </source>
</evidence>
<dbReference type="Pfam" id="PF00672">
    <property type="entry name" value="HAMP"/>
    <property type="match status" value="1"/>
</dbReference>
<keyword evidence="6 11" id="KW-0812">Transmembrane</keyword>
<evidence type="ECO:0000256" key="3">
    <source>
        <dbReference type="ARBA" id="ARBA00012438"/>
    </source>
</evidence>
<proteinExistence type="predicted"/>
<dbReference type="Proteomes" id="UP000640052">
    <property type="component" value="Unassembled WGS sequence"/>
</dbReference>
<evidence type="ECO:0000256" key="8">
    <source>
        <dbReference type="ARBA" id="ARBA00022989"/>
    </source>
</evidence>
<dbReference type="SMART" id="SM00387">
    <property type="entry name" value="HATPase_c"/>
    <property type="match status" value="1"/>
</dbReference>
<dbReference type="InterPro" id="IPR036890">
    <property type="entry name" value="HATPase_C_sf"/>
</dbReference>
<sequence length="453" mass="49121">MKLGNYSIRGRLALFTGLAVGALCIVFSLVLLVALNRMATRSLTDEVTAVGELTAYYVDRGELSNPLPPIPQDLVRPVQVVDPHGRVVAATKDLQGRPAMAHFLPRSPRRVASQVVCDSILTGGRCHVVVAQQVYRDGNWTIYSAAPALPFYVYPGVIAILVVGTAILTLTVVCGARRNVTSSLRPVEAIRSQLDHIRSTNPGRRVPVPTAKDEIYRLARSVNQTLDRLESVLDQQRRFCSDASHELRTPITAMRTQLEVALMAPEDTDVPQLCDAVLPSIERLQAIASDLQTLTRLDTGVPGDRQKVDLCELITMELGASNGKVVQRLLPGVTVLGDRSGLGRLVGNLVQNAQRHASSTVTVTLRRGNGDPRFPLGIAEVEVLDDGDGIAADQRETVFRRFTRLDTARSRVAGGVGLGLPIARQIAESHGGTLTIQDSDRGARFVLRLPLHS</sequence>
<dbReference type="CDD" id="cd00075">
    <property type="entry name" value="HATPase"/>
    <property type="match status" value="1"/>
</dbReference>
<dbReference type="EC" id="2.7.13.3" evidence="3"/>
<dbReference type="InterPro" id="IPR005467">
    <property type="entry name" value="His_kinase_dom"/>
</dbReference>
<dbReference type="InterPro" id="IPR036097">
    <property type="entry name" value="HisK_dim/P_sf"/>
</dbReference>
<comment type="catalytic activity">
    <reaction evidence="1">
        <text>ATP + protein L-histidine = ADP + protein N-phospho-L-histidine.</text>
        <dbReference type="EC" id="2.7.13.3"/>
    </reaction>
</comment>
<keyword evidence="9" id="KW-0902">Two-component regulatory system</keyword>
<evidence type="ECO:0000256" key="9">
    <source>
        <dbReference type="ARBA" id="ARBA00023012"/>
    </source>
</evidence>
<dbReference type="Pfam" id="PF02518">
    <property type="entry name" value="HATPase_c"/>
    <property type="match status" value="1"/>
</dbReference>
<gene>
    <name evidence="14" type="ORF">Aph01nite_79980</name>
</gene>
<dbReference type="PROSITE" id="PS50885">
    <property type="entry name" value="HAMP"/>
    <property type="match status" value="1"/>
</dbReference>
<reference evidence="14" key="1">
    <citation type="submission" date="2021-01" db="EMBL/GenBank/DDBJ databases">
        <title>Whole genome shotgun sequence of Acrocarpospora phusangensis NBRC 108782.</title>
        <authorList>
            <person name="Komaki H."/>
            <person name="Tamura T."/>
        </authorList>
    </citation>
    <scope>NUCLEOTIDE SEQUENCE</scope>
    <source>
        <strain evidence="14">NBRC 108782</strain>
    </source>
</reference>
<dbReference type="Gene3D" id="1.10.287.130">
    <property type="match status" value="1"/>
</dbReference>
<evidence type="ECO:0000256" key="4">
    <source>
        <dbReference type="ARBA" id="ARBA00022553"/>
    </source>
</evidence>
<dbReference type="PANTHER" id="PTHR45436">
    <property type="entry name" value="SENSOR HISTIDINE KINASE YKOH"/>
    <property type="match status" value="1"/>
</dbReference>
<keyword evidence="8 11" id="KW-1133">Transmembrane helix</keyword>
<dbReference type="Pfam" id="PF00512">
    <property type="entry name" value="HisKA"/>
    <property type="match status" value="1"/>
</dbReference>
<dbReference type="InterPro" id="IPR003661">
    <property type="entry name" value="HisK_dim/P_dom"/>
</dbReference>
<dbReference type="CDD" id="cd00082">
    <property type="entry name" value="HisKA"/>
    <property type="match status" value="1"/>
</dbReference>
<evidence type="ECO:0000259" key="13">
    <source>
        <dbReference type="PROSITE" id="PS50885"/>
    </source>
</evidence>
<dbReference type="EMBL" id="BOOA01000149">
    <property type="protein sequence ID" value="GIH29688.1"/>
    <property type="molecule type" value="Genomic_DNA"/>
</dbReference>
<dbReference type="SMART" id="SM00388">
    <property type="entry name" value="HisKA"/>
    <property type="match status" value="1"/>
</dbReference>
<evidence type="ECO:0000313" key="14">
    <source>
        <dbReference type="EMBL" id="GIH29688.1"/>
    </source>
</evidence>
<keyword evidence="7 14" id="KW-0418">Kinase</keyword>
<evidence type="ECO:0000313" key="15">
    <source>
        <dbReference type="Proteomes" id="UP000640052"/>
    </source>
</evidence>
<dbReference type="RefSeq" id="WP_204046300.1">
    <property type="nucleotide sequence ID" value="NZ_BOOA01000149.1"/>
</dbReference>
<accession>A0A919UTF0</accession>
<dbReference type="SUPFAM" id="SSF47384">
    <property type="entry name" value="Homodimeric domain of signal transducing histidine kinase"/>
    <property type="match status" value="1"/>
</dbReference>
<evidence type="ECO:0000256" key="11">
    <source>
        <dbReference type="SAM" id="Phobius"/>
    </source>
</evidence>
<dbReference type="InterPro" id="IPR050428">
    <property type="entry name" value="TCS_sensor_his_kinase"/>
</dbReference>
<keyword evidence="4" id="KW-0597">Phosphoprotein</keyword>
<comment type="caution">
    <text evidence="14">The sequence shown here is derived from an EMBL/GenBank/DDBJ whole genome shotgun (WGS) entry which is preliminary data.</text>
</comment>
<keyword evidence="5" id="KW-0808">Transferase</keyword>
<dbReference type="InterPro" id="IPR004358">
    <property type="entry name" value="Sig_transdc_His_kin-like_C"/>
</dbReference>
<protein>
    <recommendedName>
        <fullName evidence="3">histidine kinase</fullName>
        <ecNumber evidence="3">2.7.13.3</ecNumber>
    </recommendedName>
</protein>
<dbReference type="InterPro" id="IPR003660">
    <property type="entry name" value="HAMP_dom"/>
</dbReference>
<dbReference type="GO" id="GO:0005886">
    <property type="term" value="C:plasma membrane"/>
    <property type="evidence" value="ECO:0007669"/>
    <property type="project" value="UniProtKB-SubCell"/>
</dbReference>
<evidence type="ECO:0000256" key="6">
    <source>
        <dbReference type="ARBA" id="ARBA00022692"/>
    </source>
</evidence>
<dbReference type="SUPFAM" id="SSF158472">
    <property type="entry name" value="HAMP domain-like"/>
    <property type="match status" value="1"/>
</dbReference>
<dbReference type="InterPro" id="IPR003594">
    <property type="entry name" value="HATPase_dom"/>
</dbReference>
<dbReference type="PRINTS" id="PR00344">
    <property type="entry name" value="BCTRLSENSOR"/>
</dbReference>
<keyword evidence="10 11" id="KW-0472">Membrane</keyword>
<feature type="domain" description="HAMP" evidence="13">
    <location>
        <begin position="181"/>
        <end position="234"/>
    </location>
</feature>
<dbReference type="PANTHER" id="PTHR45436:SF5">
    <property type="entry name" value="SENSOR HISTIDINE KINASE TRCS"/>
    <property type="match status" value="1"/>
</dbReference>
<name>A0A919UTF0_9ACTN</name>
<feature type="transmembrane region" description="Helical" evidence="11">
    <location>
        <begin position="12"/>
        <end position="35"/>
    </location>
</feature>
<dbReference type="AlphaFoldDB" id="A0A919UTF0"/>
<dbReference type="Gene3D" id="3.30.565.10">
    <property type="entry name" value="Histidine kinase-like ATPase, C-terminal domain"/>
    <property type="match status" value="1"/>
</dbReference>
<dbReference type="GO" id="GO:0000155">
    <property type="term" value="F:phosphorelay sensor kinase activity"/>
    <property type="evidence" value="ECO:0007669"/>
    <property type="project" value="InterPro"/>
</dbReference>
<evidence type="ECO:0000259" key="12">
    <source>
        <dbReference type="PROSITE" id="PS50109"/>
    </source>
</evidence>
<feature type="domain" description="Histidine kinase" evidence="12">
    <location>
        <begin position="242"/>
        <end position="453"/>
    </location>
</feature>
<dbReference type="CDD" id="cd06225">
    <property type="entry name" value="HAMP"/>
    <property type="match status" value="1"/>
</dbReference>
<evidence type="ECO:0000256" key="1">
    <source>
        <dbReference type="ARBA" id="ARBA00000085"/>
    </source>
</evidence>
<organism evidence="14 15">
    <name type="scientific">Acrocarpospora phusangensis</name>
    <dbReference type="NCBI Taxonomy" id="1070424"/>
    <lineage>
        <taxon>Bacteria</taxon>
        <taxon>Bacillati</taxon>
        <taxon>Actinomycetota</taxon>
        <taxon>Actinomycetes</taxon>
        <taxon>Streptosporangiales</taxon>
        <taxon>Streptosporangiaceae</taxon>
        <taxon>Acrocarpospora</taxon>
    </lineage>
</organism>
<keyword evidence="15" id="KW-1185">Reference proteome</keyword>
<dbReference type="SMART" id="SM00304">
    <property type="entry name" value="HAMP"/>
    <property type="match status" value="1"/>
</dbReference>
<dbReference type="PROSITE" id="PS50109">
    <property type="entry name" value="HIS_KIN"/>
    <property type="match status" value="1"/>
</dbReference>
<feature type="transmembrane region" description="Helical" evidence="11">
    <location>
        <begin position="152"/>
        <end position="176"/>
    </location>
</feature>
<evidence type="ECO:0000256" key="7">
    <source>
        <dbReference type="ARBA" id="ARBA00022777"/>
    </source>
</evidence>
<evidence type="ECO:0000256" key="5">
    <source>
        <dbReference type="ARBA" id="ARBA00022679"/>
    </source>
</evidence>
<evidence type="ECO:0000256" key="2">
    <source>
        <dbReference type="ARBA" id="ARBA00004236"/>
    </source>
</evidence>
<dbReference type="SUPFAM" id="SSF55874">
    <property type="entry name" value="ATPase domain of HSP90 chaperone/DNA topoisomerase II/histidine kinase"/>
    <property type="match status" value="1"/>
</dbReference>